<dbReference type="AlphaFoldDB" id="L0AB08"/>
<dbReference type="STRING" id="1056495.Calag_0563"/>
<dbReference type="Proteomes" id="UP000010469">
    <property type="component" value="Chromosome"/>
</dbReference>
<dbReference type="KEGG" id="clg:Calag_0563"/>
<name>L0AB08_CALLD</name>
<dbReference type="HOGENOM" id="CLU_3210571_0_0_2"/>
<proteinExistence type="predicted"/>
<organism evidence="1 2">
    <name type="scientific">Caldisphaera lagunensis (strain DSM 15908 / JCM 11604 / ANMR 0165 / IC-154)</name>
    <dbReference type="NCBI Taxonomy" id="1056495"/>
    <lineage>
        <taxon>Archaea</taxon>
        <taxon>Thermoproteota</taxon>
        <taxon>Thermoprotei</taxon>
        <taxon>Acidilobales</taxon>
        <taxon>Caldisphaeraceae</taxon>
        <taxon>Caldisphaera</taxon>
    </lineage>
</organism>
<protein>
    <submittedName>
        <fullName evidence="1">Uncharacterized protein</fullName>
    </submittedName>
</protein>
<gene>
    <name evidence="1" type="ordered locus">Calag_0563</name>
</gene>
<evidence type="ECO:0000313" key="2">
    <source>
        <dbReference type="Proteomes" id="UP000010469"/>
    </source>
</evidence>
<sequence>MAPGFTNFGLGAKNIKLKQKTKVFLNDFVFAPSLLLRTLEQASS</sequence>
<evidence type="ECO:0000313" key="1">
    <source>
        <dbReference type="EMBL" id="AFZ70322.1"/>
    </source>
</evidence>
<keyword evidence="2" id="KW-1185">Reference proteome</keyword>
<dbReference type="InParanoid" id="L0AB08"/>
<accession>L0AB08</accession>
<dbReference type="EMBL" id="CP003378">
    <property type="protein sequence ID" value="AFZ70322.1"/>
    <property type="molecule type" value="Genomic_DNA"/>
</dbReference>
<reference evidence="2" key="1">
    <citation type="submission" date="2012-03" db="EMBL/GenBank/DDBJ databases">
        <title>Complete genome of Caldisphaera lagunensis DSM 15908.</title>
        <authorList>
            <person name="Lucas S."/>
            <person name="Copeland A."/>
            <person name="Lapidus A."/>
            <person name="Glavina del Rio T."/>
            <person name="Dalin E."/>
            <person name="Tice H."/>
            <person name="Bruce D."/>
            <person name="Goodwin L."/>
            <person name="Pitluck S."/>
            <person name="Peters L."/>
            <person name="Mikhailova N."/>
            <person name="Teshima H."/>
            <person name="Kyrpides N."/>
            <person name="Mavromatis K."/>
            <person name="Ivanova N."/>
            <person name="Brettin T."/>
            <person name="Detter J.C."/>
            <person name="Han C."/>
            <person name="Larimer F."/>
            <person name="Land M."/>
            <person name="Hauser L."/>
            <person name="Markowitz V."/>
            <person name="Cheng J.-F."/>
            <person name="Hugenholtz P."/>
            <person name="Woyke T."/>
            <person name="Wu D."/>
            <person name="Spring S."/>
            <person name="Schroeder M."/>
            <person name="Brambilla E."/>
            <person name="Klenk H.-P."/>
            <person name="Eisen J.A."/>
        </authorList>
    </citation>
    <scope>NUCLEOTIDE SEQUENCE [LARGE SCALE GENOMIC DNA]</scope>
    <source>
        <strain evidence="2">DSM 15908 / JCM 11604 / IC-154</strain>
    </source>
</reference>